<dbReference type="UniPathway" id="UPA00973"/>
<dbReference type="InterPro" id="IPR020573">
    <property type="entry name" value="UDP_GlcNAc_AcTrfase_non-rep"/>
</dbReference>
<dbReference type="InterPro" id="IPR011004">
    <property type="entry name" value="Trimer_LpxA-like_sf"/>
</dbReference>
<evidence type="ECO:0000256" key="7">
    <source>
        <dbReference type="HAMAP-Rule" id="MF_00523"/>
    </source>
</evidence>
<dbReference type="EMBL" id="SHAG01000004">
    <property type="protein sequence ID" value="RZO77201.1"/>
    <property type="molecule type" value="Genomic_DNA"/>
</dbReference>
<gene>
    <name evidence="7 9" type="primary">lpxD</name>
    <name evidence="9" type="ORF">EVA68_01990</name>
</gene>
<dbReference type="AlphaFoldDB" id="A0A520S404"/>
<keyword evidence="4 7" id="KW-0677">Repeat</keyword>
<dbReference type="GO" id="GO:0103118">
    <property type="term" value="F:UDP-3-O-[(3R)-3-hydroxyacyl]-glucosamine N-acyltransferase activity"/>
    <property type="evidence" value="ECO:0007669"/>
    <property type="project" value="UniProtKB-EC"/>
</dbReference>
<protein>
    <recommendedName>
        <fullName evidence="7">UDP-3-O-acylglucosamine N-acyltransferase</fullName>
        <ecNumber evidence="7">2.3.1.191</ecNumber>
    </recommendedName>
</protein>
<evidence type="ECO:0000256" key="3">
    <source>
        <dbReference type="ARBA" id="ARBA00022679"/>
    </source>
</evidence>
<sequence>MKLSLGEIADRFDLPLNGDRSIEITNIASIDQAGQGDLVFLFSSGHRQYLADTEASAVVIREMDSVGCPIPYLLSDRPRLTWANLAVLFDPSPIQKATRHSTAIINEHASVGEGVSIGPYAVVSSGAIIGNDSVIGAGSFIGEGSKVGDGCRIFPNVTLYHNVRLGNRVVIHSGAVIGADGFGFEPNRGAFVKIPQIRGVVIGDDVEIGACTTIDRGALSDTVIETGVKIDNQVQIGHATRIGGDTIISGCTAIAGSTTIGRNCWIGGAVGIIDNIDITDQVEVTAMSLVTQSVTEKGRYSSGTGLMRGRDWKRNIVGFKQLSSLFKRVRKLESERDS</sequence>
<reference evidence="9 10" key="1">
    <citation type="submission" date="2019-02" db="EMBL/GenBank/DDBJ databases">
        <title>Prokaryotic population dynamics and viral predation in marine succession experiment using metagenomics: the confinement effect.</title>
        <authorList>
            <person name="Haro-Moreno J.M."/>
            <person name="Rodriguez-Valera F."/>
            <person name="Lopez-Perez M."/>
        </authorList>
    </citation>
    <scope>NUCLEOTIDE SEQUENCE [LARGE SCALE GENOMIC DNA]</scope>
    <source>
        <strain evidence="9">MED-G157</strain>
    </source>
</reference>
<dbReference type="NCBIfam" id="TIGR01853">
    <property type="entry name" value="lipid_A_lpxD"/>
    <property type="match status" value="1"/>
</dbReference>
<evidence type="ECO:0000256" key="5">
    <source>
        <dbReference type="ARBA" id="ARBA00023098"/>
    </source>
</evidence>
<dbReference type="EC" id="2.3.1.191" evidence="7"/>
<dbReference type="SUPFAM" id="SSF51161">
    <property type="entry name" value="Trimeric LpxA-like enzymes"/>
    <property type="match status" value="1"/>
</dbReference>
<dbReference type="HAMAP" id="MF_00523">
    <property type="entry name" value="LpxD"/>
    <property type="match status" value="1"/>
</dbReference>
<proteinExistence type="inferred from homology"/>
<dbReference type="GO" id="GO:0009245">
    <property type="term" value="P:lipid A biosynthetic process"/>
    <property type="evidence" value="ECO:0007669"/>
    <property type="project" value="UniProtKB-UniRule"/>
</dbReference>
<dbReference type="Pfam" id="PF00132">
    <property type="entry name" value="Hexapep"/>
    <property type="match status" value="2"/>
</dbReference>
<dbReference type="Gene3D" id="3.40.1390.10">
    <property type="entry name" value="MurE/MurF, N-terminal domain"/>
    <property type="match status" value="1"/>
</dbReference>
<dbReference type="CDD" id="cd03352">
    <property type="entry name" value="LbH_LpxD"/>
    <property type="match status" value="1"/>
</dbReference>
<comment type="subunit">
    <text evidence="7">Homotrimer.</text>
</comment>
<comment type="pathway">
    <text evidence="7">Bacterial outer membrane biogenesis; LPS lipid A biosynthesis.</text>
</comment>
<keyword evidence="2 7" id="KW-0441">Lipid A biosynthesis</keyword>
<feature type="active site" description="Proton acceptor" evidence="7">
    <location>
        <position position="238"/>
    </location>
</feature>
<keyword evidence="1 7" id="KW-0444">Lipid biosynthesis</keyword>
<keyword evidence="6 7" id="KW-0012">Acyltransferase</keyword>
<comment type="catalytic activity">
    <reaction evidence="7">
        <text>a UDP-3-O-[(3R)-3-hydroxyacyl]-alpha-D-glucosamine + a (3R)-hydroxyacyl-[ACP] = a UDP-2-N,3-O-bis[(3R)-3-hydroxyacyl]-alpha-D-glucosamine + holo-[ACP] + H(+)</text>
        <dbReference type="Rhea" id="RHEA:53836"/>
        <dbReference type="Rhea" id="RHEA-COMP:9685"/>
        <dbReference type="Rhea" id="RHEA-COMP:9945"/>
        <dbReference type="ChEBI" id="CHEBI:15378"/>
        <dbReference type="ChEBI" id="CHEBI:64479"/>
        <dbReference type="ChEBI" id="CHEBI:78827"/>
        <dbReference type="ChEBI" id="CHEBI:137740"/>
        <dbReference type="ChEBI" id="CHEBI:137748"/>
        <dbReference type="EC" id="2.3.1.191"/>
    </reaction>
</comment>
<name>A0A520S404_9GAMM</name>
<dbReference type="PANTHER" id="PTHR43378:SF2">
    <property type="entry name" value="UDP-3-O-ACYLGLUCOSAMINE N-ACYLTRANSFERASE 1, MITOCHONDRIAL-RELATED"/>
    <property type="match status" value="1"/>
</dbReference>
<dbReference type="GO" id="GO:0016410">
    <property type="term" value="F:N-acyltransferase activity"/>
    <property type="evidence" value="ECO:0007669"/>
    <property type="project" value="InterPro"/>
</dbReference>
<evidence type="ECO:0000313" key="9">
    <source>
        <dbReference type="EMBL" id="RZO77201.1"/>
    </source>
</evidence>
<evidence type="ECO:0000256" key="2">
    <source>
        <dbReference type="ARBA" id="ARBA00022556"/>
    </source>
</evidence>
<dbReference type="PANTHER" id="PTHR43378">
    <property type="entry name" value="UDP-3-O-ACYLGLUCOSAMINE N-ACYLTRANSFERASE"/>
    <property type="match status" value="1"/>
</dbReference>
<dbReference type="NCBIfam" id="NF002060">
    <property type="entry name" value="PRK00892.1"/>
    <property type="match status" value="1"/>
</dbReference>
<comment type="similarity">
    <text evidence="7">Belongs to the transferase hexapeptide repeat family. LpxD subfamily.</text>
</comment>
<dbReference type="GO" id="GO:0016020">
    <property type="term" value="C:membrane"/>
    <property type="evidence" value="ECO:0007669"/>
    <property type="project" value="GOC"/>
</dbReference>
<dbReference type="Proteomes" id="UP000316199">
    <property type="component" value="Unassembled WGS sequence"/>
</dbReference>
<keyword evidence="3 7" id="KW-0808">Transferase</keyword>
<accession>A0A520S404</accession>
<keyword evidence="5 7" id="KW-0443">Lipid metabolism</keyword>
<dbReference type="InterPro" id="IPR001451">
    <property type="entry name" value="Hexapep"/>
</dbReference>
<evidence type="ECO:0000256" key="4">
    <source>
        <dbReference type="ARBA" id="ARBA00022737"/>
    </source>
</evidence>
<evidence type="ECO:0000313" key="10">
    <source>
        <dbReference type="Proteomes" id="UP000316199"/>
    </source>
</evidence>
<comment type="caution">
    <text evidence="9">The sequence shown here is derived from an EMBL/GenBank/DDBJ whole genome shotgun (WGS) entry which is preliminary data.</text>
</comment>
<dbReference type="Gene3D" id="2.160.10.10">
    <property type="entry name" value="Hexapeptide repeat proteins"/>
    <property type="match status" value="1"/>
</dbReference>
<dbReference type="Pfam" id="PF04613">
    <property type="entry name" value="LpxD"/>
    <property type="match status" value="1"/>
</dbReference>
<evidence type="ECO:0000256" key="1">
    <source>
        <dbReference type="ARBA" id="ARBA00022516"/>
    </source>
</evidence>
<evidence type="ECO:0000259" key="8">
    <source>
        <dbReference type="Pfam" id="PF04613"/>
    </source>
</evidence>
<evidence type="ECO:0000256" key="6">
    <source>
        <dbReference type="ARBA" id="ARBA00023315"/>
    </source>
</evidence>
<comment type="function">
    <text evidence="7">Catalyzes the N-acylation of UDP-3-O-acylglucosamine using 3-hydroxyacyl-ACP as the acyl donor. Is involved in the biosynthesis of lipid A, a phosphorylated glycolipid that anchors the lipopolysaccharide to the outer membrane of the cell.</text>
</comment>
<feature type="domain" description="UDP-3-O-[3-hydroxymyristoyl] glucosamine N-acyltransferase non-repeat region" evidence="8">
    <location>
        <begin position="22"/>
        <end position="86"/>
    </location>
</feature>
<organism evidence="9 10">
    <name type="scientific">OM182 bacterium</name>
    <dbReference type="NCBI Taxonomy" id="2510334"/>
    <lineage>
        <taxon>Bacteria</taxon>
        <taxon>Pseudomonadati</taxon>
        <taxon>Pseudomonadota</taxon>
        <taxon>Gammaproteobacteria</taxon>
        <taxon>OMG group</taxon>
        <taxon>OM182 clade</taxon>
    </lineage>
</organism>
<dbReference type="InterPro" id="IPR007691">
    <property type="entry name" value="LpxD"/>
</dbReference>